<dbReference type="InterPro" id="IPR011901">
    <property type="entry name" value="Grx2"/>
</dbReference>
<evidence type="ECO:0000313" key="3">
    <source>
        <dbReference type="Proteomes" id="UP000226420"/>
    </source>
</evidence>
<dbReference type="SFLD" id="SFLDS00019">
    <property type="entry name" value="Glutathione_Transferase_(cytos"/>
    <property type="match status" value="1"/>
</dbReference>
<feature type="domain" description="GST N-terminal" evidence="1">
    <location>
        <begin position="1"/>
        <end position="77"/>
    </location>
</feature>
<reference evidence="2 3" key="1">
    <citation type="submission" date="2016-10" db="EMBL/GenBank/DDBJ databases">
        <authorList>
            <person name="Varghese N."/>
            <person name="Submissions S."/>
        </authorList>
    </citation>
    <scope>NUCLEOTIDE SEQUENCE [LARGE SCALE GENOMIC DNA]</scope>
    <source>
        <strain evidence="2 3">DSM 5563</strain>
    </source>
</reference>
<dbReference type="InterPro" id="IPR004045">
    <property type="entry name" value="Glutathione_S-Trfase_N"/>
</dbReference>
<dbReference type="CDD" id="cd03199">
    <property type="entry name" value="GST_C_GRX2"/>
    <property type="match status" value="1"/>
</dbReference>
<name>A0AAJ4W7E1_9GAMM</name>
<dbReference type="SUPFAM" id="SSF52833">
    <property type="entry name" value="Thioredoxin-like"/>
    <property type="match status" value="1"/>
</dbReference>
<dbReference type="PANTHER" id="PTHR43968:SF6">
    <property type="entry name" value="GLUTATHIONE S-TRANSFERASE OMEGA"/>
    <property type="match status" value="1"/>
</dbReference>
<dbReference type="Pfam" id="PF04399">
    <property type="entry name" value="Glutaredoxin2_C"/>
    <property type="match status" value="1"/>
</dbReference>
<dbReference type="Proteomes" id="UP000226420">
    <property type="component" value="Unassembled WGS sequence"/>
</dbReference>
<dbReference type="InterPro" id="IPR036282">
    <property type="entry name" value="Glutathione-S-Trfase_C_sf"/>
</dbReference>
<dbReference type="SFLD" id="SFLDG01204">
    <property type="entry name" value="Grx2-like.1"/>
    <property type="match status" value="1"/>
</dbReference>
<dbReference type="PANTHER" id="PTHR43968">
    <property type="match status" value="1"/>
</dbReference>
<evidence type="ECO:0000313" key="2">
    <source>
        <dbReference type="EMBL" id="SFB96554.1"/>
    </source>
</evidence>
<gene>
    <name evidence="2" type="ORF">SAMN02745723_10149</name>
</gene>
<dbReference type="Gene3D" id="3.40.30.10">
    <property type="entry name" value="Glutaredoxin"/>
    <property type="match status" value="1"/>
</dbReference>
<organism evidence="2 3">
    <name type="scientific">Pragia fontium DSM 5563 = ATCC 49100</name>
    <dbReference type="NCBI Taxonomy" id="1122977"/>
    <lineage>
        <taxon>Bacteria</taxon>
        <taxon>Pseudomonadati</taxon>
        <taxon>Pseudomonadota</taxon>
        <taxon>Gammaproteobacteria</taxon>
        <taxon>Enterobacterales</taxon>
        <taxon>Budviciaceae</taxon>
        <taxon>Pragia</taxon>
    </lineage>
</organism>
<dbReference type="GO" id="GO:0005829">
    <property type="term" value="C:cytosol"/>
    <property type="evidence" value="ECO:0007669"/>
    <property type="project" value="InterPro"/>
</dbReference>
<dbReference type="NCBIfam" id="TIGR02182">
    <property type="entry name" value="GRXB"/>
    <property type="match status" value="1"/>
</dbReference>
<dbReference type="PROSITE" id="PS50404">
    <property type="entry name" value="GST_NTER"/>
    <property type="match status" value="1"/>
</dbReference>
<protein>
    <submittedName>
        <fullName evidence="2">Glutaredoxin 2</fullName>
    </submittedName>
</protein>
<dbReference type="SUPFAM" id="SSF47616">
    <property type="entry name" value="GST C-terminal domain-like"/>
    <property type="match status" value="1"/>
</dbReference>
<sequence length="215" mass="24353">MKLYVYDHCPFCVKARMIFGIKKIPVELITLLNDDEKTPIRMIGQKMAPILEKDNGSYMPESMDIVHYVDDNFGTPALTGKTNPAIADWIKEVYTYVNRLLIPRYAKADFCEFKTPAAREYFIQKKEAFIGSFSQAMQQTPELIKQLEQDLAKLDKLIQSAESCNGELSVDDIHLFPVLRGISIVKGLTFPAKVDAYRRAIAKITGINLLDTIAQ</sequence>
<comment type="caution">
    <text evidence="2">The sequence shown here is derived from an EMBL/GenBank/DDBJ whole genome shotgun (WGS) entry which is preliminary data.</text>
</comment>
<dbReference type="InterPro" id="IPR011767">
    <property type="entry name" value="GLR_AS"/>
</dbReference>
<dbReference type="RefSeq" id="WP_074819977.1">
    <property type="nucleotide sequence ID" value="NZ_FOLW01000001.1"/>
</dbReference>
<dbReference type="InterPro" id="IPR036249">
    <property type="entry name" value="Thioredoxin-like_sf"/>
</dbReference>
<dbReference type="EMBL" id="FOLW01000001">
    <property type="protein sequence ID" value="SFB96554.1"/>
    <property type="molecule type" value="Genomic_DNA"/>
</dbReference>
<dbReference type="SFLD" id="SFLDG01183">
    <property type="entry name" value="Grx2-like"/>
    <property type="match status" value="1"/>
</dbReference>
<evidence type="ECO:0000259" key="1">
    <source>
        <dbReference type="PROSITE" id="PS50404"/>
    </source>
</evidence>
<dbReference type="InterPro" id="IPR040079">
    <property type="entry name" value="Glutathione_S-Trfase"/>
</dbReference>
<dbReference type="PROSITE" id="PS00195">
    <property type="entry name" value="GLUTAREDOXIN_1"/>
    <property type="match status" value="1"/>
</dbReference>
<dbReference type="InterPro" id="IPR007494">
    <property type="entry name" value="Glutaredoxin2_C"/>
</dbReference>
<dbReference type="AlphaFoldDB" id="A0AAJ4W7E1"/>
<proteinExistence type="predicted"/>
<dbReference type="Pfam" id="PF13417">
    <property type="entry name" value="GST_N_3"/>
    <property type="match status" value="1"/>
</dbReference>
<dbReference type="Gene3D" id="1.20.1050.10">
    <property type="match status" value="1"/>
</dbReference>
<dbReference type="CDD" id="cd03037">
    <property type="entry name" value="GST_N_GRX2"/>
    <property type="match status" value="1"/>
</dbReference>
<dbReference type="NCBIfam" id="NF007702">
    <property type="entry name" value="PRK10387.1"/>
    <property type="match status" value="1"/>
</dbReference>
<dbReference type="InterPro" id="IPR050983">
    <property type="entry name" value="GST_Omega/HSP26"/>
</dbReference>
<accession>A0AAJ4W7E1</accession>